<evidence type="ECO:0000313" key="7">
    <source>
        <dbReference type="Proteomes" id="UP000197097"/>
    </source>
</evidence>
<proteinExistence type="inferred from homology"/>
<evidence type="ECO:0000259" key="5">
    <source>
        <dbReference type="PROSITE" id="PS51462"/>
    </source>
</evidence>
<dbReference type="PROSITE" id="PS00893">
    <property type="entry name" value="NUDIX_BOX"/>
    <property type="match status" value="1"/>
</dbReference>
<comment type="cofactor">
    <cofactor evidence="1">
        <name>Mg(2+)</name>
        <dbReference type="ChEBI" id="CHEBI:18420"/>
    </cofactor>
</comment>
<dbReference type="AlphaFoldDB" id="A0A246JTB8"/>
<organism evidence="6 7">
    <name type="scientific">Sphingopyxis witflariensis</name>
    <dbReference type="NCBI Taxonomy" id="173675"/>
    <lineage>
        <taxon>Bacteria</taxon>
        <taxon>Pseudomonadati</taxon>
        <taxon>Pseudomonadota</taxon>
        <taxon>Alphaproteobacteria</taxon>
        <taxon>Sphingomonadales</taxon>
        <taxon>Sphingomonadaceae</taxon>
        <taxon>Sphingopyxis</taxon>
    </lineage>
</organism>
<dbReference type="PANTHER" id="PTHR43046">
    <property type="entry name" value="GDP-MANNOSE MANNOSYL HYDROLASE"/>
    <property type="match status" value="1"/>
</dbReference>
<dbReference type="PROSITE" id="PS51462">
    <property type="entry name" value="NUDIX"/>
    <property type="match status" value="1"/>
</dbReference>
<dbReference type="RefSeq" id="WP_088472984.1">
    <property type="nucleotide sequence ID" value="NZ_NISJ01000006.1"/>
</dbReference>
<evidence type="ECO:0000256" key="1">
    <source>
        <dbReference type="ARBA" id="ARBA00001946"/>
    </source>
</evidence>
<comment type="caution">
    <text evidence="6">The sequence shown here is derived from an EMBL/GenBank/DDBJ whole genome shotgun (WGS) entry which is preliminary data.</text>
</comment>
<evidence type="ECO:0000256" key="3">
    <source>
        <dbReference type="ARBA" id="ARBA00022842"/>
    </source>
</evidence>
<evidence type="ECO:0000256" key="2">
    <source>
        <dbReference type="ARBA" id="ARBA00022801"/>
    </source>
</evidence>
<reference evidence="6 7" key="1">
    <citation type="journal article" date="2002" name="Int. J. Syst. Evol. Microbiol.">
        <title>Sphingopyxis witflariensis sp. nov., isolated from activated sludge.</title>
        <authorList>
            <person name="Kampfer P."/>
            <person name="Witzenberger R."/>
            <person name="Denner E.B."/>
            <person name="Busse H.J."/>
            <person name="Neef A."/>
        </authorList>
    </citation>
    <scope>NUCLEOTIDE SEQUENCE [LARGE SCALE GENOMIC DNA]</scope>
    <source>
        <strain evidence="6 7">DSM 14551</strain>
    </source>
</reference>
<dbReference type="InterPro" id="IPR020084">
    <property type="entry name" value="NUDIX_hydrolase_CS"/>
</dbReference>
<dbReference type="InterPro" id="IPR020476">
    <property type="entry name" value="Nudix_hydrolase"/>
</dbReference>
<dbReference type="GO" id="GO:0016787">
    <property type="term" value="F:hydrolase activity"/>
    <property type="evidence" value="ECO:0007669"/>
    <property type="project" value="UniProtKB-KW"/>
</dbReference>
<name>A0A246JTB8_9SPHN</name>
<keyword evidence="2 4" id="KW-0378">Hydrolase</keyword>
<dbReference type="PANTHER" id="PTHR43046:SF12">
    <property type="entry name" value="GDP-MANNOSE MANNOSYL HYDROLASE"/>
    <property type="match status" value="1"/>
</dbReference>
<dbReference type="Proteomes" id="UP000197097">
    <property type="component" value="Unassembled WGS sequence"/>
</dbReference>
<evidence type="ECO:0000313" key="6">
    <source>
        <dbReference type="EMBL" id="OWQ96233.1"/>
    </source>
</evidence>
<protein>
    <submittedName>
        <fullName evidence="6">DNA mismatch repair protein MutT</fullName>
    </submittedName>
</protein>
<dbReference type="CDD" id="cd04685">
    <property type="entry name" value="NUDIX_Hydrolase"/>
    <property type="match status" value="1"/>
</dbReference>
<comment type="similarity">
    <text evidence="4">Belongs to the Nudix hydrolase family.</text>
</comment>
<sequence length="154" mass="17312">MSDRPKRPAARLLVTDPAGRLLMFRFTAEGRAPFWVTPGGAVDPGESFEAAARRELYEETGIEADPGPVVAVRHVRFVTLQNVDVDAEERYFSIRVDSDAISSDGHTELEQKVMLTHRWWSPGELEAQDEAWFPRDVTTLWQDILAGAGEDDDR</sequence>
<dbReference type="Pfam" id="PF00293">
    <property type="entry name" value="NUDIX"/>
    <property type="match status" value="1"/>
</dbReference>
<dbReference type="OrthoDB" id="9761969at2"/>
<dbReference type="InterPro" id="IPR000086">
    <property type="entry name" value="NUDIX_hydrolase_dom"/>
</dbReference>
<dbReference type="InterPro" id="IPR015797">
    <property type="entry name" value="NUDIX_hydrolase-like_dom_sf"/>
</dbReference>
<evidence type="ECO:0000256" key="4">
    <source>
        <dbReference type="RuleBase" id="RU003476"/>
    </source>
</evidence>
<gene>
    <name evidence="6" type="ORF">CDQ91_11965</name>
</gene>
<feature type="domain" description="Nudix hydrolase" evidence="5">
    <location>
        <begin position="5"/>
        <end position="143"/>
    </location>
</feature>
<keyword evidence="3" id="KW-0460">Magnesium</keyword>
<dbReference type="Gene3D" id="3.90.79.10">
    <property type="entry name" value="Nucleoside Triphosphate Pyrophosphohydrolase"/>
    <property type="match status" value="1"/>
</dbReference>
<keyword evidence="7" id="KW-1185">Reference proteome</keyword>
<dbReference type="EMBL" id="NISJ01000006">
    <property type="protein sequence ID" value="OWQ96233.1"/>
    <property type="molecule type" value="Genomic_DNA"/>
</dbReference>
<dbReference type="PRINTS" id="PR00502">
    <property type="entry name" value="NUDIXFAMILY"/>
</dbReference>
<dbReference type="SUPFAM" id="SSF55811">
    <property type="entry name" value="Nudix"/>
    <property type="match status" value="1"/>
</dbReference>
<accession>A0A246JTB8</accession>